<dbReference type="Pfam" id="PF00486">
    <property type="entry name" value="Trans_reg_C"/>
    <property type="match status" value="1"/>
</dbReference>
<evidence type="ECO:0000259" key="3">
    <source>
        <dbReference type="PROSITE" id="PS51755"/>
    </source>
</evidence>
<dbReference type="RefSeq" id="WP_118917101.1">
    <property type="nucleotide sequence ID" value="NZ_CP032097.1"/>
</dbReference>
<keyword evidence="6" id="KW-1185">Reference proteome</keyword>
<dbReference type="Gene3D" id="1.10.10.10">
    <property type="entry name" value="Winged helix-like DNA-binding domain superfamily/Winged helix DNA-binding domain"/>
    <property type="match status" value="1"/>
</dbReference>
<keyword evidence="1 2" id="KW-0238">DNA-binding</keyword>
<proteinExistence type="predicted"/>
<evidence type="ECO:0000313" key="7">
    <source>
        <dbReference type="Proteomes" id="UP000290588"/>
    </source>
</evidence>
<protein>
    <submittedName>
        <fullName evidence="4">Transcriptional regulator</fullName>
    </submittedName>
</protein>
<dbReference type="PROSITE" id="PS51755">
    <property type="entry name" value="OMPR_PHOB"/>
    <property type="match status" value="1"/>
</dbReference>
<sequence>MNSGFIDSRNNKKISSILFISTDINYVEKVKKILNNRCNIVFFDSDRFYLLNENIANFDLIIFDNNENLLPNFIEEFKFTQSYNFNIPMILLEDEISNDLSLYKFCNTCAILNKNIDENFLVNNIELNLNFFNNNQKVHFKKGFYFDMTNDLLYQDKKIIKLTRTEKKLISLLAANVNELVTYEDISSVVWKGKEFSIYSLRNVVKNIREKTDELFIKNSSNRGYIINKI</sequence>
<accession>A0A347U7R5</accession>
<evidence type="ECO:0000313" key="5">
    <source>
        <dbReference type="EMBL" id="RXI28727.1"/>
    </source>
</evidence>
<name>A0A347U7R5_9BACT</name>
<evidence type="ECO:0000313" key="4">
    <source>
        <dbReference type="EMBL" id="AXX94893.1"/>
    </source>
</evidence>
<evidence type="ECO:0000256" key="1">
    <source>
        <dbReference type="ARBA" id="ARBA00023125"/>
    </source>
</evidence>
<feature type="DNA-binding region" description="OmpR/PhoB-type" evidence="2">
    <location>
        <begin position="135"/>
        <end position="230"/>
    </location>
</feature>
<dbReference type="InterPro" id="IPR001867">
    <property type="entry name" value="OmpR/PhoB-type_DNA-bd"/>
</dbReference>
<evidence type="ECO:0000313" key="6">
    <source>
        <dbReference type="Proteomes" id="UP000262582"/>
    </source>
</evidence>
<dbReference type="SMART" id="SM00862">
    <property type="entry name" value="Trans_reg_C"/>
    <property type="match status" value="1"/>
</dbReference>
<gene>
    <name evidence="4" type="ORF">AELL_1226</name>
    <name evidence="5" type="ORF">CP962_13700</name>
</gene>
<dbReference type="OrthoDB" id="5343939at2"/>
<dbReference type="GO" id="GO:0000160">
    <property type="term" value="P:phosphorelay signal transduction system"/>
    <property type="evidence" value="ECO:0007669"/>
    <property type="project" value="InterPro"/>
</dbReference>
<dbReference type="GO" id="GO:0006355">
    <property type="term" value="P:regulation of DNA-templated transcription"/>
    <property type="evidence" value="ECO:0007669"/>
    <property type="project" value="InterPro"/>
</dbReference>
<evidence type="ECO:0000256" key="2">
    <source>
        <dbReference type="PROSITE-ProRule" id="PRU01091"/>
    </source>
</evidence>
<dbReference type="Proteomes" id="UP000262582">
    <property type="component" value="Chromosome"/>
</dbReference>
<dbReference type="AlphaFoldDB" id="A0A347U7R5"/>
<dbReference type="InterPro" id="IPR016032">
    <property type="entry name" value="Sig_transdc_resp-reg_C-effctor"/>
</dbReference>
<organism evidence="5 7">
    <name type="scientific">Arcobacter ellisii</name>
    <dbReference type="NCBI Taxonomy" id="913109"/>
    <lineage>
        <taxon>Bacteria</taxon>
        <taxon>Pseudomonadati</taxon>
        <taxon>Campylobacterota</taxon>
        <taxon>Epsilonproteobacteria</taxon>
        <taxon>Campylobacterales</taxon>
        <taxon>Arcobacteraceae</taxon>
        <taxon>Arcobacter</taxon>
    </lineage>
</organism>
<reference evidence="4 6" key="2">
    <citation type="submission" date="2018-08" db="EMBL/GenBank/DDBJ databases">
        <title>Complete genome of the Arcobacter ellisii type strain LMG 26155.</title>
        <authorList>
            <person name="Miller W.G."/>
            <person name="Yee E."/>
            <person name="Bono J.L."/>
        </authorList>
    </citation>
    <scope>NUCLEOTIDE SEQUENCE [LARGE SCALE GENOMIC DNA]</scope>
    <source>
        <strain evidence="4 6">LMG 26155</strain>
    </source>
</reference>
<dbReference type="EMBL" id="NXIG01000020">
    <property type="protein sequence ID" value="RXI28727.1"/>
    <property type="molecule type" value="Genomic_DNA"/>
</dbReference>
<dbReference type="EMBL" id="CP032097">
    <property type="protein sequence ID" value="AXX94893.1"/>
    <property type="molecule type" value="Genomic_DNA"/>
</dbReference>
<dbReference type="InterPro" id="IPR036388">
    <property type="entry name" value="WH-like_DNA-bd_sf"/>
</dbReference>
<dbReference type="Proteomes" id="UP000290588">
    <property type="component" value="Unassembled WGS sequence"/>
</dbReference>
<reference evidence="5 7" key="1">
    <citation type="submission" date="2017-09" db="EMBL/GenBank/DDBJ databases">
        <title>Genomics of the genus Arcobacter.</title>
        <authorList>
            <person name="Perez-Cataluna A."/>
            <person name="Figueras M.J."/>
            <person name="Salas-Masso N."/>
        </authorList>
    </citation>
    <scope>NUCLEOTIDE SEQUENCE [LARGE SCALE GENOMIC DNA]</scope>
    <source>
        <strain evidence="5 7">CECT 7837</strain>
    </source>
</reference>
<feature type="domain" description="OmpR/PhoB-type" evidence="3">
    <location>
        <begin position="135"/>
        <end position="230"/>
    </location>
</feature>
<dbReference type="GO" id="GO:0003677">
    <property type="term" value="F:DNA binding"/>
    <property type="evidence" value="ECO:0007669"/>
    <property type="project" value="UniProtKB-UniRule"/>
</dbReference>
<dbReference type="SUPFAM" id="SSF46894">
    <property type="entry name" value="C-terminal effector domain of the bipartite response regulators"/>
    <property type="match status" value="1"/>
</dbReference>
<dbReference type="KEGG" id="aell:AELL_1226"/>